<dbReference type="InterPro" id="IPR052534">
    <property type="entry name" value="Extracell_DNA_Util/SecSys_Comp"/>
</dbReference>
<evidence type="ECO:0000256" key="1">
    <source>
        <dbReference type="SAM" id="Coils"/>
    </source>
</evidence>
<dbReference type="Proteomes" id="UP000006755">
    <property type="component" value="Unassembled WGS sequence"/>
</dbReference>
<evidence type="ECO:0000256" key="2">
    <source>
        <dbReference type="SAM" id="Phobius"/>
    </source>
</evidence>
<keyword evidence="1" id="KW-0175">Coiled coil</keyword>
<dbReference type="Pfam" id="PF05137">
    <property type="entry name" value="PilN"/>
    <property type="match status" value="1"/>
</dbReference>
<dbReference type="PATRIC" id="fig|745411.4.peg.539"/>
<dbReference type="GO" id="GO:0043107">
    <property type="term" value="P:type IV pilus-dependent motility"/>
    <property type="evidence" value="ECO:0007669"/>
    <property type="project" value="TreeGrafter"/>
</dbReference>
<protein>
    <submittedName>
        <fullName evidence="3">Fimbrial assembly family protein</fullName>
    </submittedName>
</protein>
<keyword evidence="2" id="KW-1133">Transmembrane helix</keyword>
<proteinExistence type="predicted"/>
<feature type="transmembrane region" description="Helical" evidence="2">
    <location>
        <begin position="21"/>
        <end position="43"/>
    </location>
</feature>
<dbReference type="PANTHER" id="PTHR40278">
    <property type="entry name" value="DNA UTILIZATION PROTEIN HOFN"/>
    <property type="match status" value="1"/>
</dbReference>
<dbReference type="AlphaFoldDB" id="K2JPD3"/>
<evidence type="ECO:0000313" key="4">
    <source>
        <dbReference type="Proteomes" id="UP000006755"/>
    </source>
</evidence>
<dbReference type="PANTHER" id="PTHR40278:SF2">
    <property type="entry name" value="TYPE IV PILUS INNER MEMBRANE COMPONENT PILN"/>
    <property type="match status" value="1"/>
</dbReference>
<keyword evidence="2" id="KW-0472">Membrane</keyword>
<gene>
    <name evidence="3" type="ORF">B3C1_02745</name>
</gene>
<sequence>MANINLLPWREEAREREKKEFTFTLLAMVVLTVLLMLLANWVVNQYVDGQRQRNGYLQAQIKELEQAISEIELLKKRKADLEQRMTLIARLRASRNVTAHIFDTVADSVPPGMYLMELKRDGDDLSIKGKTESNNRVSSLIRYIKESEWLANPEPRRIQSVNKSSLLSDFDLGVQVRLDGVVQPKGAAGGKK</sequence>
<reference evidence="3 4" key="1">
    <citation type="journal article" date="2012" name="J. Bacteriol.">
        <title>Genome Sequence of Gallaecimonas xiamenensis Type Strain 3-C-1.</title>
        <authorList>
            <person name="Lai Q."/>
            <person name="Wang L."/>
            <person name="Wang W."/>
            <person name="Shao Z."/>
        </authorList>
    </citation>
    <scope>NUCLEOTIDE SEQUENCE [LARGE SCALE GENOMIC DNA]</scope>
    <source>
        <strain evidence="3 4">3-C-1</strain>
    </source>
</reference>
<dbReference type="STRING" id="745411.B3C1_02745"/>
<dbReference type="EMBL" id="AMRI01000003">
    <property type="protein sequence ID" value="EKE77088.1"/>
    <property type="molecule type" value="Genomic_DNA"/>
</dbReference>
<accession>K2JPD3</accession>
<dbReference type="InterPro" id="IPR007813">
    <property type="entry name" value="PilN"/>
</dbReference>
<evidence type="ECO:0000313" key="3">
    <source>
        <dbReference type="EMBL" id="EKE77088.1"/>
    </source>
</evidence>
<comment type="caution">
    <text evidence="3">The sequence shown here is derived from an EMBL/GenBank/DDBJ whole genome shotgun (WGS) entry which is preliminary data.</text>
</comment>
<dbReference type="RefSeq" id="WP_008482755.1">
    <property type="nucleotide sequence ID" value="NZ_AMRI01000003.1"/>
</dbReference>
<dbReference type="eggNOG" id="COG3166">
    <property type="taxonomic scope" value="Bacteria"/>
</dbReference>
<dbReference type="GO" id="GO:0043683">
    <property type="term" value="P:type IV pilus assembly"/>
    <property type="evidence" value="ECO:0007669"/>
    <property type="project" value="TreeGrafter"/>
</dbReference>
<organism evidence="3 4">
    <name type="scientific">Gallaecimonas xiamenensis 3-C-1</name>
    <dbReference type="NCBI Taxonomy" id="745411"/>
    <lineage>
        <taxon>Bacteria</taxon>
        <taxon>Pseudomonadati</taxon>
        <taxon>Pseudomonadota</taxon>
        <taxon>Gammaproteobacteria</taxon>
        <taxon>Enterobacterales</taxon>
        <taxon>Gallaecimonadaceae</taxon>
        <taxon>Gallaecimonas</taxon>
    </lineage>
</organism>
<feature type="coiled-coil region" evidence="1">
    <location>
        <begin position="47"/>
        <end position="91"/>
    </location>
</feature>
<keyword evidence="2" id="KW-0812">Transmembrane</keyword>
<keyword evidence="4" id="KW-1185">Reference proteome</keyword>
<name>K2JPD3_9GAMM</name>
<dbReference type="OrthoDB" id="5296173at2"/>